<evidence type="ECO:0000256" key="2">
    <source>
        <dbReference type="ARBA" id="ARBA00023002"/>
    </source>
</evidence>
<dbReference type="InterPro" id="IPR055170">
    <property type="entry name" value="GFO_IDH_MocA-like_dom"/>
</dbReference>
<dbReference type="PANTHER" id="PTHR22604">
    <property type="entry name" value="OXIDOREDUCTASES"/>
    <property type="match status" value="1"/>
</dbReference>
<accession>W4LD65</accession>
<dbReference type="Pfam" id="PF22725">
    <property type="entry name" value="GFO_IDH_MocA_C3"/>
    <property type="match status" value="1"/>
</dbReference>
<evidence type="ECO:0000259" key="3">
    <source>
        <dbReference type="Pfam" id="PF01408"/>
    </source>
</evidence>
<name>W4LD65_ENTF1</name>
<protein>
    <submittedName>
        <fullName evidence="5">Uncharacterized protein</fullName>
    </submittedName>
</protein>
<sequence length="358" mass="39948">MGRVIRWGILGTGRIAQLVAQDFRLVSDAELLAVASREPTRSQAFARHYGIAKAYGSYEDLLQDRDVDVVYIATPHMRHHDDALASIHADKAVLCEKSFTLNAREAKAVIHAARSRGVFCMEAMWMRFIPLMREVKTRVEQGEIGEITHLKAEFGYPGRFDPNHRSFNPHLGGGSLLDRGIYPISLAFYLLGGPASIDSQANIGPSGVDMTSDYHFHYDSGAEAILGSSCRVYRAAEATIRGTAGEIHIHAPFLRPHRITVRPRGRARGKSRGLAHTRVYQGVKRRLDRGLSALGGSGDVFQRFPGHGYQFELEAVTHCLQRGELEHEMMPLDETLAIMEVMDELRQQWGLVYPSEQS</sequence>
<gene>
    <name evidence="5" type="ORF">ETSY1_29655</name>
</gene>
<evidence type="ECO:0000256" key="1">
    <source>
        <dbReference type="ARBA" id="ARBA00010928"/>
    </source>
</evidence>
<dbReference type="Gene3D" id="3.30.360.10">
    <property type="entry name" value="Dihydrodipicolinate Reductase, domain 2"/>
    <property type="match status" value="1"/>
</dbReference>
<comment type="similarity">
    <text evidence="1">Belongs to the Gfo/Idh/MocA family.</text>
</comment>
<comment type="caution">
    <text evidence="5">The sequence shown here is derived from an EMBL/GenBank/DDBJ whole genome shotgun (WGS) entry which is preliminary data.</text>
</comment>
<feature type="domain" description="Gfo/Idh/MocA-like oxidoreductase N-terminal" evidence="3">
    <location>
        <begin position="5"/>
        <end position="122"/>
    </location>
</feature>
<dbReference type="PANTHER" id="PTHR22604:SF105">
    <property type="entry name" value="TRANS-1,2-DIHYDROBENZENE-1,2-DIOL DEHYDROGENASE"/>
    <property type="match status" value="1"/>
</dbReference>
<evidence type="ECO:0000313" key="5">
    <source>
        <dbReference type="EMBL" id="ETW95665.1"/>
    </source>
</evidence>
<dbReference type="GO" id="GO:0000166">
    <property type="term" value="F:nucleotide binding"/>
    <property type="evidence" value="ECO:0007669"/>
    <property type="project" value="InterPro"/>
</dbReference>
<organism evidence="5 6">
    <name type="scientific">Entotheonella factor</name>
    <dbReference type="NCBI Taxonomy" id="1429438"/>
    <lineage>
        <taxon>Bacteria</taxon>
        <taxon>Pseudomonadati</taxon>
        <taxon>Nitrospinota/Tectimicrobiota group</taxon>
        <taxon>Candidatus Tectimicrobiota</taxon>
        <taxon>Candidatus Entotheonellia</taxon>
        <taxon>Candidatus Entotheonellales</taxon>
        <taxon>Candidatus Entotheonellaceae</taxon>
        <taxon>Candidatus Entotheonella</taxon>
    </lineage>
</organism>
<dbReference type="SUPFAM" id="SSF51735">
    <property type="entry name" value="NAD(P)-binding Rossmann-fold domains"/>
    <property type="match status" value="1"/>
</dbReference>
<evidence type="ECO:0000313" key="6">
    <source>
        <dbReference type="Proteomes" id="UP000019141"/>
    </source>
</evidence>
<dbReference type="InterPro" id="IPR050984">
    <property type="entry name" value="Gfo/Idh/MocA_domain"/>
</dbReference>
<dbReference type="Gene3D" id="3.40.50.720">
    <property type="entry name" value="NAD(P)-binding Rossmann-like Domain"/>
    <property type="match status" value="1"/>
</dbReference>
<dbReference type="EMBL" id="AZHW01000889">
    <property type="protein sequence ID" value="ETW95665.1"/>
    <property type="molecule type" value="Genomic_DNA"/>
</dbReference>
<dbReference type="AlphaFoldDB" id="W4LD65"/>
<dbReference type="InterPro" id="IPR000683">
    <property type="entry name" value="Gfo/Idh/MocA-like_OxRdtase_N"/>
</dbReference>
<dbReference type="Proteomes" id="UP000019141">
    <property type="component" value="Unassembled WGS sequence"/>
</dbReference>
<proteinExistence type="inferred from homology"/>
<dbReference type="InterPro" id="IPR036291">
    <property type="entry name" value="NAD(P)-bd_dom_sf"/>
</dbReference>
<dbReference type="GO" id="GO:0016491">
    <property type="term" value="F:oxidoreductase activity"/>
    <property type="evidence" value="ECO:0007669"/>
    <property type="project" value="UniProtKB-KW"/>
</dbReference>
<dbReference type="HOGENOM" id="CLU_023194_7_2_7"/>
<dbReference type="Pfam" id="PF01408">
    <property type="entry name" value="GFO_IDH_MocA"/>
    <property type="match status" value="1"/>
</dbReference>
<dbReference type="SUPFAM" id="SSF55347">
    <property type="entry name" value="Glyceraldehyde-3-phosphate dehydrogenase-like, C-terminal domain"/>
    <property type="match status" value="1"/>
</dbReference>
<keyword evidence="6" id="KW-1185">Reference proteome</keyword>
<feature type="domain" description="GFO/IDH/MocA-like oxidoreductase" evidence="4">
    <location>
        <begin position="132"/>
        <end position="247"/>
    </location>
</feature>
<evidence type="ECO:0000259" key="4">
    <source>
        <dbReference type="Pfam" id="PF22725"/>
    </source>
</evidence>
<keyword evidence="2" id="KW-0560">Oxidoreductase</keyword>
<reference evidence="5 6" key="1">
    <citation type="journal article" date="2014" name="Nature">
        <title>An environmental bacterial taxon with a large and distinct metabolic repertoire.</title>
        <authorList>
            <person name="Wilson M.C."/>
            <person name="Mori T."/>
            <person name="Ruckert C."/>
            <person name="Uria A.R."/>
            <person name="Helf M.J."/>
            <person name="Takada K."/>
            <person name="Gernert C."/>
            <person name="Steffens U.A."/>
            <person name="Heycke N."/>
            <person name="Schmitt S."/>
            <person name="Rinke C."/>
            <person name="Helfrich E.J."/>
            <person name="Brachmann A.O."/>
            <person name="Gurgui C."/>
            <person name="Wakimoto T."/>
            <person name="Kracht M."/>
            <person name="Crusemann M."/>
            <person name="Hentschel U."/>
            <person name="Abe I."/>
            <person name="Matsunaga S."/>
            <person name="Kalinowski J."/>
            <person name="Takeyama H."/>
            <person name="Piel J."/>
        </authorList>
    </citation>
    <scope>NUCLEOTIDE SEQUENCE [LARGE SCALE GENOMIC DNA]</scope>
    <source>
        <strain evidence="6">TSY1</strain>
    </source>
</reference>